<dbReference type="InterPro" id="IPR011044">
    <property type="entry name" value="Quino_amine_DH_bsu"/>
</dbReference>
<dbReference type="Gene3D" id="2.130.10.10">
    <property type="entry name" value="YVTN repeat-like/Quinoprotein amine dehydrogenase"/>
    <property type="match status" value="1"/>
</dbReference>
<protein>
    <submittedName>
        <fullName evidence="1">Uncharacterized protein</fullName>
    </submittedName>
</protein>
<keyword evidence="2" id="KW-1185">Reference proteome</keyword>
<evidence type="ECO:0000313" key="1">
    <source>
        <dbReference type="EMBL" id="KAG2389370.1"/>
    </source>
</evidence>
<comment type="caution">
    <text evidence="1">The sequence shown here is derived from an EMBL/GenBank/DDBJ whole genome shotgun (WGS) entry which is preliminary data.</text>
</comment>
<sequence length="362" mass="42291">MKRTEYEGKYFHHEEERKIRKLQPTTSGISLYETQQDEIVVLKLFDLNYNSSIHDSDTEFLNYLCKKFTQGMRRKERKIKPFSMQFDLAYTFSCATSNISLESTCDVKISYTHGLILISSGDIHVFDLYTKKFITTFSIPDCELLYMNIEENFDGNNNDALFFDCYGHNCVFKYDLKRLVDQTINKESCDFIWKSEKLEEPRGMALWKDRLCFEENLLFVCNEKHTDGSILILRSSTGQTVRTITNLESPYGLTFTENGNELFVSMLSSIEIFRKDDKNQWTFERLLVENDDIYSQGLTYDKVSKTLISCNDEFNEIQIFQPTDGTIIKEFGENVFLPDSLCLNEETGELFVCQDDSVKVYK</sequence>
<dbReference type="InterPro" id="IPR015943">
    <property type="entry name" value="WD40/YVTN_repeat-like_dom_sf"/>
</dbReference>
<evidence type="ECO:0000313" key="2">
    <source>
        <dbReference type="Proteomes" id="UP000816034"/>
    </source>
</evidence>
<dbReference type="EMBL" id="PYSW02000007">
    <property type="protein sequence ID" value="KAG2389370.1"/>
    <property type="molecule type" value="Genomic_DNA"/>
</dbReference>
<dbReference type="SUPFAM" id="SSF50969">
    <property type="entry name" value="YVTN repeat-like/Quinoprotein amine dehydrogenase"/>
    <property type="match status" value="1"/>
</dbReference>
<proteinExistence type="predicted"/>
<dbReference type="Proteomes" id="UP000816034">
    <property type="component" value="Unassembled WGS sequence"/>
</dbReference>
<dbReference type="GeneID" id="68106383"/>
<organism evidence="1 2">
    <name type="scientific">Naegleria lovaniensis</name>
    <name type="common">Amoeba</name>
    <dbReference type="NCBI Taxonomy" id="51637"/>
    <lineage>
        <taxon>Eukaryota</taxon>
        <taxon>Discoba</taxon>
        <taxon>Heterolobosea</taxon>
        <taxon>Tetramitia</taxon>
        <taxon>Eutetramitia</taxon>
        <taxon>Vahlkampfiidae</taxon>
        <taxon>Naegleria</taxon>
    </lineage>
</organism>
<dbReference type="RefSeq" id="XP_044553362.1">
    <property type="nucleotide sequence ID" value="XM_044689861.1"/>
</dbReference>
<reference evidence="1 2" key="1">
    <citation type="journal article" date="2018" name="BMC Genomics">
        <title>The genome of Naegleria lovaniensis, the basis for a comparative approach to unravel pathogenicity factors of the human pathogenic amoeba N. fowleri.</title>
        <authorList>
            <person name="Liechti N."/>
            <person name="Schurch N."/>
            <person name="Bruggmann R."/>
            <person name="Wittwer M."/>
        </authorList>
    </citation>
    <scope>NUCLEOTIDE SEQUENCE [LARGE SCALE GENOMIC DNA]</scope>
    <source>
        <strain evidence="1 2">ATCC 30569</strain>
    </source>
</reference>
<gene>
    <name evidence="1" type="ORF">C9374_013930</name>
</gene>
<dbReference type="AlphaFoldDB" id="A0AA88GYG6"/>
<accession>A0AA88GYG6</accession>
<name>A0AA88GYG6_NAELO</name>